<dbReference type="AlphaFoldDB" id="A0A5R8KGK9"/>
<comment type="similarity">
    <text evidence="1 2">Belongs to the anti-sigma-factor antagonist family.</text>
</comment>
<dbReference type="EMBL" id="VAUV01000005">
    <property type="protein sequence ID" value="TLD71443.1"/>
    <property type="molecule type" value="Genomic_DNA"/>
</dbReference>
<dbReference type="NCBIfam" id="TIGR00377">
    <property type="entry name" value="ant_ant_sig"/>
    <property type="match status" value="1"/>
</dbReference>
<dbReference type="Gene3D" id="3.30.750.24">
    <property type="entry name" value="STAS domain"/>
    <property type="match status" value="1"/>
</dbReference>
<organism evidence="4 5">
    <name type="scientific">Phragmitibacter flavus</name>
    <dbReference type="NCBI Taxonomy" id="2576071"/>
    <lineage>
        <taxon>Bacteria</taxon>
        <taxon>Pseudomonadati</taxon>
        <taxon>Verrucomicrobiota</taxon>
        <taxon>Verrucomicrobiia</taxon>
        <taxon>Verrucomicrobiales</taxon>
        <taxon>Verrucomicrobiaceae</taxon>
        <taxon>Phragmitibacter</taxon>
    </lineage>
</organism>
<dbReference type="PANTHER" id="PTHR33495">
    <property type="entry name" value="ANTI-SIGMA FACTOR ANTAGONIST TM_1081-RELATED-RELATED"/>
    <property type="match status" value="1"/>
</dbReference>
<dbReference type="SUPFAM" id="SSF52091">
    <property type="entry name" value="SpoIIaa-like"/>
    <property type="match status" value="1"/>
</dbReference>
<dbReference type="PROSITE" id="PS50801">
    <property type="entry name" value="STAS"/>
    <property type="match status" value="1"/>
</dbReference>
<dbReference type="PANTHER" id="PTHR33495:SF2">
    <property type="entry name" value="ANTI-SIGMA FACTOR ANTAGONIST TM_1081-RELATED"/>
    <property type="match status" value="1"/>
</dbReference>
<evidence type="ECO:0000256" key="2">
    <source>
        <dbReference type="RuleBase" id="RU003749"/>
    </source>
</evidence>
<reference evidence="4 5" key="1">
    <citation type="submission" date="2019-05" db="EMBL/GenBank/DDBJ databases">
        <title>Verrucobacter flavum gen. nov., sp. nov. a new member of the family Verrucomicrobiaceae.</title>
        <authorList>
            <person name="Szuroczki S."/>
            <person name="Abbaszade G."/>
            <person name="Szabo A."/>
            <person name="Felfoldi T."/>
            <person name="Schumann P."/>
            <person name="Boka K."/>
            <person name="Keki Z."/>
            <person name="Toumi M."/>
            <person name="Toth E."/>
        </authorList>
    </citation>
    <scope>NUCLEOTIDE SEQUENCE [LARGE SCALE GENOMIC DNA]</scope>
    <source>
        <strain evidence="4 5">MG-N-17</strain>
    </source>
</reference>
<dbReference type="InterPro" id="IPR002645">
    <property type="entry name" value="STAS_dom"/>
</dbReference>
<dbReference type="InterPro" id="IPR036513">
    <property type="entry name" value="STAS_dom_sf"/>
</dbReference>
<accession>A0A5R8KGK9</accession>
<feature type="domain" description="STAS" evidence="3">
    <location>
        <begin position="1"/>
        <end position="110"/>
    </location>
</feature>
<dbReference type="Proteomes" id="UP000306196">
    <property type="component" value="Unassembled WGS sequence"/>
</dbReference>
<dbReference type="InterPro" id="IPR003658">
    <property type="entry name" value="Anti-sigma_ant"/>
</dbReference>
<dbReference type="Pfam" id="PF01740">
    <property type="entry name" value="STAS"/>
    <property type="match status" value="1"/>
</dbReference>
<dbReference type="OrthoDB" id="9794628at2"/>
<keyword evidence="5" id="KW-1185">Reference proteome</keyword>
<evidence type="ECO:0000313" key="4">
    <source>
        <dbReference type="EMBL" id="TLD71443.1"/>
    </source>
</evidence>
<evidence type="ECO:0000313" key="5">
    <source>
        <dbReference type="Proteomes" id="UP000306196"/>
    </source>
</evidence>
<proteinExistence type="inferred from homology"/>
<dbReference type="GO" id="GO:0043856">
    <property type="term" value="F:anti-sigma factor antagonist activity"/>
    <property type="evidence" value="ECO:0007669"/>
    <property type="project" value="InterPro"/>
</dbReference>
<evidence type="ECO:0000259" key="3">
    <source>
        <dbReference type="PROSITE" id="PS50801"/>
    </source>
</evidence>
<sequence length="118" mass="12665">MQLPIHQEGNITVASLTGQIDSVSAVDLERDIMLLLDQNTKSLLLDCSELDYINSAGLRVFLLAAKRLEQSAGSLAFCSLDSNVLMVFETIGFDRILTIYPDKSAALAGMNSATAKAA</sequence>
<evidence type="ECO:0000256" key="1">
    <source>
        <dbReference type="ARBA" id="ARBA00009013"/>
    </source>
</evidence>
<comment type="caution">
    <text evidence="4">The sequence shown here is derived from an EMBL/GenBank/DDBJ whole genome shotgun (WGS) entry which is preliminary data.</text>
</comment>
<protein>
    <recommendedName>
        <fullName evidence="2">Anti-sigma factor antagonist</fullName>
    </recommendedName>
</protein>
<gene>
    <name evidence="4" type="ORF">FEM03_07910</name>
</gene>
<dbReference type="CDD" id="cd07043">
    <property type="entry name" value="STAS_anti-anti-sigma_factors"/>
    <property type="match status" value="1"/>
</dbReference>
<dbReference type="RefSeq" id="WP_138085655.1">
    <property type="nucleotide sequence ID" value="NZ_VAUV01000005.1"/>
</dbReference>
<name>A0A5R8KGK9_9BACT</name>